<comment type="subcellular location">
    <subcellularLocation>
        <location evidence="6">Cytoplasm</location>
    </subcellularLocation>
</comment>
<sequence>MNKPSKLQTYINLVYAKNQVMNLTGFATKAEIEQQGVNDSLSAFAGLLALVQAKNWNKIKLLDIGAGAGFPSIPLLINHSELIELTAVESLTKRCEFLKEVATQCELDFIIINDRVENIKNQNATFDFITARAVATITKIYLMAHHLLKEGGYFYLLKGEHYQADLAEFFSFFPDAQAHTKVLTYQNSQGANSHIILIQKMEPSPRHWPLRWKQILDFVTQKK</sequence>
<evidence type="ECO:0000256" key="1">
    <source>
        <dbReference type="ARBA" id="ARBA00022490"/>
    </source>
</evidence>
<keyword evidence="5 6" id="KW-0949">S-adenosyl-L-methionine</keyword>
<evidence type="ECO:0000256" key="5">
    <source>
        <dbReference type="ARBA" id="ARBA00022691"/>
    </source>
</evidence>
<dbReference type="CDD" id="cd02440">
    <property type="entry name" value="AdoMet_MTases"/>
    <property type="match status" value="1"/>
</dbReference>
<dbReference type="KEGG" id="mcob:NCTC10184_00238"/>
<keyword evidence="3 6" id="KW-0489">Methyltransferase</keyword>
<accession>A0A449B9Z3</accession>
<dbReference type="GO" id="GO:0070043">
    <property type="term" value="F:rRNA (guanine-N7-)-methyltransferase activity"/>
    <property type="evidence" value="ECO:0007669"/>
    <property type="project" value="UniProtKB-UniRule"/>
</dbReference>
<dbReference type="InterPro" id="IPR003682">
    <property type="entry name" value="rRNA_ssu_MeTfrase_G"/>
</dbReference>
<evidence type="ECO:0000256" key="2">
    <source>
        <dbReference type="ARBA" id="ARBA00022552"/>
    </source>
</evidence>
<keyword evidence="2 6" id="KW-0698">rRNA processing</keyword>
<evidence type="ECO:0000313" key="8">
    <source>
        <dbReference type="Proteomes" id="UP000290876"/>
    </source>
</evidence>
<dbReference type="AlphaFoldDB" id="A0A449B9Z3"/>
<evidence type="ECO:0000256" key="4">
    <source>
        <dbReference type="ARBA" id="ARBA00022679"/>
    </source>
</evidence>
<dbReference type="OrthoDB" id="9808773at2"/>
<comment type="function">
    <text evidence="6">Specifically methylates the N7 position of a guanine in 16S rRNA.</text>
</comment>
<keyword evidence="1 6" id="KW-0963">Cytoplasm</keyword>
<dbReference type="EC" id="2.1.1.-" evidence="6"/>
<comment type="caution">
    <text evidence="6">Lacks conserved residue(s) required for the propagation of feature annotation.</text>
</comment>
<dbReference type="SUPFAM" id="SSF53335">
    <property type="entry name" value="S-adenosyl-L-methionine-dependent methyltransferases"/>
    <property type="match status" value="1"/>
</dbReference>
<feature type="binding site" evidence="6">
    <location>
        <position position="70"/>
    </location>
    <ligand>
        <name>S-adenosyl-L-methionine</name>
        <dbReference type="ChEBI" id="CHEBI:59789"/>
    </ligand>
</feature>
<dbReference type="Proteomes" id="UP000290876">
    <property type="component" value="Chromosome"/>
</dbReference>
<dbReference type="Gene3D" id="3.40.50.150">
    <property type="entry name" value="Vaccinia Virus protein VP39"/>
    <property type="match status" value="1"/>
</dbReference>
<feature type="binding site" evidence="6">
    <location>
        <position position="132"/>
    </location>
    <ligand>
        <name>S-adenosyl-L-methionine</name>
        <dbReference type="ChEBI" id="CHEBI:59789"/>
    </ligand>
</feature>
<proteinExistence type="inferred from homology"/>
<reference evidence="7 8" key="1">
    <citation type="submission" date="2019-01" db="EMBL/GenBank/DDBJ databases">
        <authorList>
            <consortium name="Pathogen Informatics"/>
        </authorList>
    </citation>
    <scope>NUCLEOTIDE SEQUENCE [LARGE SCALE GENOMIC DNA]</scope>
    <source>
        <strain evidence="7 8">NCTC10184</strain>
    </source>
</reference>
<dbReference type="Pfam" id="PF02527">
    <property type="entry name" value="GidB"/>
    <property type="match status" value="1"/>
</dbReference>
<dbReference type="HAMAP" id="MF_00074">
    <property type="entry name" value="16SrRNA_methyltr_G"/>
    <property type="match status" value="1"/>
</dbReference>
<dbReference type="PANTHER" id="PTHR31760:SF0">
    <property type="entry name" value="S-ADENOSYL-L-METHIONINE-DEPENDENT METHYLTRANSFERASES SUPERFAMILY PROTEIN"/>
    <property type="match status" value="1"/>
</dbReference>
<protein>
    <recommendedName>
        <fullName evidence="6">Ribosomal RNA small subunit methyltransferase G</fullName>
        <ecNumber evidence="6">2.1.1.-</ecNumber>
    </recommendedName>
    <alternativeName>
        <fullName evidence="6">16S rRNA 7-methylguanosine methyltransferase</fullName>
        <shortName evidence="6">16S rRNA m7G methyltransferase</shortName>
    </alternativeName>
</protein>
<dbReference type="NCBIfam" id="TIGR00138">
    <property type="entry name" value="rsmG_gidB"/>
    <property type="match status" value="1"/>
</dbReference>
<organism evidence="7 8">
    <name type="scientific">Mycoplasmopsis columbinasalis</name>
    <dbReference type="NCBI Taxonomy" id="114880"/>
    <lineage>
        <taxon>Bacteria</taxon>
        <taxon>Bacillati</taxon>
        <taxon>Mycoplasmatota</taxon>
        <taxon>Mycoplasmoidales</taxon>
        <taxon>Metamycoplasmataceae</taxon>
        <taxon>Mycoplasmopsis</taxon>
    </lineage>
</organism>
<dbReference type="GO" id="GO:0005829">
    <property type="term" value="C:cytosol"/>
    <property type="evidence" value="ECO:0007669"/>
    <property type="project" value="TreeGrafter"/>
</dbReference>
<feature type="binding site" evidence="6">
    <location>
        <begin position="116"/>
        <end position="117"/>
    </location>
    <ligand>
        <name>S-adenosyl-L-methionine</name>
        <dbReference type="ChEBI" id="CHEBI:59789"/>
    </ligand>
</feature>
<name>A0A449B9Z3_9BACT</name>
<evidence type="ECO:0000256" key="3">
    <source>
        <dbReference type="ARBA" id="ARBA00022603"/>
    </source>
</evidence>
<feature type="binding site" evidence="6">
    <location>
        <position position="65"/>
    </location>
    <ligand>
        <name>S-adenosyl-L-methionine</name>
        <dbReference type="ChEBI" id="CHEBI:59789"/>
    </ligand>
</feature>
<dbReference type="EMBL" id="LR215043">
    <property type="protein sequence ID" value="VEU78019.1"/>
    <property type="molecule type" value="Genomic_DNA"/>
</dbReference>
<gene>
    <name evidence="7" type="primary">gidB</name>
    <name evidence="6" type="synonym">rsmG</name>
    <name evidence="7" type="ORF">NCTC10184_00238</name>
</gene>
<comment type="similarity">
    <text evidence="6">Belongs to the methyltransferase superfamily. RNA methyltransferase RsmG family.</text>
</comment>
<evidence type="ECO:0000256" key="6">
    <source>
        <dbReference type="HAMAP-Rule" id="MF_00074"/>
    </source>
</evidence>
<keyword evidence="8" id="KW-1185">Reference proteome</keyword>
<dbReference type="PANTHER" id="PTHR31760">
    <property type="entry name" value="S-ADENOSYL-L-METHIONINE-DEPENDENT METHYLTRANSFERASES SUPERFAMILY PROTEIN"/>
    <property type="match status" value="1"/>
</dbReference>
<dbReference type="PIRSF" id="PIRSF003078">
    <property type="entry name" value="GidB"/>
    <property type="match status" value="1"/>
</dbReference>
<dbReference type="RefSeq" id="WP_129622870.1">
    <property type="nucleotide sequence ID" value="NZ_LR215043.1"/>
</dbReference>
<dbReference type="InterPro" id="IPR029063">
    <property type="entry name" value="SAM-dependent_MTases_sf"/>
</dbReference>
<keyword evidence="4 6" id="KW-0808">Transferase</keyword>
<evidence type="ECO:0000313" key="7">
    <source>
        <dbReference type="EMBL" id="VEU78019.1"/>
    </source>
</evidence>